<dbReference type="PANTHER" id="PTHR33050">
    <property type="entry name" value="REVERSE TRANSCRIPTASE DOMAIN-CONTAINING PROTEIN"/>
    <property type="match status" value="1"/>
</dbReference>
<dbReference type="InterPro" id="IPR052055">
    <property type="entry name" value="Hepadnavirus_pol/RT"/>
</dbReference>
<dbReference type="InterPro" id="IPR041373">
    <property type="entry name" value="RT_RNaseH"/>
</dbReference>
<dbReference type="SUPFAM" id="SSF56672">
    <property type="entry name" value="DNA/RNA polymerases"/>
    <property type="match status" value="1"/>
</dbReference>
<evidence type="ECO:0000313" key="9">
    <source>
        <dbReference type="Proteomes" id="UP001549921"/>
    </source>
</evidence>
<evidence type="ECO:0000256" key="4">
    <source>
        <dbReference type="ARBA" id="ARBA00022759"/>
    </source>
</evidence>
<evidence type="ECO:0000256" key="6">
    <source>
        <dbReference type="ARBA" id="ARBA00022918"/>
    </source>
</evidence>
<evidence type="ECO:0000256" key="5">
    <source>
        <dbReference type="ARBA" id="ARBA00022801"/>
    </source>
</evidence>
<protein>
    <recommendedName>
        <fullName evidence="7">Reverse transcriptase domain-containing protein</fullName>
    </recommendedName>
</protein>
<keyword evidence="2" id="KW-0548">Nucleotidyltransferase</keyword>
<evidence type="ECO:0000313" key="8">
    <source>
        <dbReference type="EMBL" id="KAL0822855.1"/>
    </source>
</evidence>
<accession>A0ABD0SSM2</accession>
<evidence type="ECO:0000256" key="2">
    <source>
        <dbReference type="ARBA" id="ARBA00022695"/>
    </source>
</evidence>
<proteinExistence type="predicted"/>
<evidence type="ECO:0000256" key="3">
    <source>
        <dbReference type="ARBA" id="ARBA00022722"/>
    </source>
</evidence>
<dbReference type="GO" id="GO:0016787">
    <property type="term" value="F:hydrolase activity"/>
    <property type="evidence" value="ECO:0007669"/>
    <property type="project" value="UniProtKB-KW"/>
</dbReference>
<dbReference type="PANTHER" id="PTHR33050:SF7">
    <property type="entry name" value="RIBONUCLEASE H"/>
    <property type="match status" value="1"/>
</dbReference>
<dbReference type="InterPro" id="IPR000477">
    <property type="entry name" value="RT_dom"/>
</dbReference>
<keyword evidence="3" id="KW-0540">Nuclease</keyword>
<dbReference type="EMBL" id="JBEDNZ010000016">
    <property type="protein sequence ID" value="KAL0822855.1"/>
    <property type="molecule type" value="Genomic_DNA"/>
</dbReference>
<dbReference type="GO" id="GO:0003964">
    <property type="term" value="F:RNA-directed DNA polymerase activity"/>
    <property type="evidence" value="ECO:0007669"/>
    <property type="project" value="UniProtKB-KW"/>
</dbReference>
<dbReference type="GO" id="GO:0004519">
    <property type="term" value="F:endonuclease activity"/>
    <property type="evidence" value="ECO:0007669"/>
    <property type="project" value="UniProtKB-KW"/>
</dbReference>
<dbReference type="PROSITE" id="PS50878">
    <property type="entry name" value="RT_POL"/>
    <property type="match status" value="1"/>
</dbReference>
<evidence type="ECO:0000259" key="7">
    <source>
        <dbReference type="PROSITE" id="PS50878"/>
    </source>
</evidence>
<gene>
    <name evidence="8" type="ORF">ABMA28_004848</name>
</gene>
<dbReference type="Pfam" id="PF00078">
    <property type="entry name" value="RVT_1"/>
    <property type="match status" value="1"/>
</dbReference>
<dbReference type="CDD" id="cd09275">
    <property type="entry name" value="RNase_HI_RT_DIRS1"/>
    <property type="match status" value="1"/>
</dbReference>
<keyword evidence="1" id="KW-0808">Transferase</keyword>
<dbReference type="AlphaFoldDB" id="A0ABD0SSM2"/>
<comment type="caution">
    <text evidence="8">The sequence shown here is derived from an EMBL/GenBank/DDBJ whole genome shotgun (WGS) entry which is preliminary data.</text>
</comment>
<keyword evidence="4" id="KW-0255">Endonuclease</keyword>
<keyword evidence="6" id="KW-0695">RNA-directed DNA polymerase</keyword>
<reference evidence="8 9" key="1">
    <citation type="submission" date="2024-06" db="EMBL/GenBank/DDBJ databases">
        <title>A chromosome-level genome assembly of beet webworm, Loxostege sticticalis.</title>
        <authorList>
            <person name="Zhang Y."/>
        </authorList>
    </citation>
    <scope>NUCLEOTIDE SEQUENCE [LARGE SCALE GENOMIC DNA]</scope>
    <source>
        <strain evidence="8">AQ028</strain>
        <tissue evidence="8">Male pupae</tissue>
    </source>
</reference>
<dbReference type="InterPro" id="IPR043128">
    <property type="entry name" value="Rev_trsase/Diguanyl_cyclase"/>
</dbReference>
<sequence>MSSVIQELREKGVLEVPPVLNTGFISKMFLIKKPDGGVRPIFDLRGLNAYVATKHFQLISQTDVAESLQDNDWMVKIDLQQAYFHVPIAETHRRFLRVVYNQEVLQLTALPFGLSSAPRTFAALSNWIAELLRSRGIRLLVYLDDYLLVNQDRDKLVTQVAETLRVLESLGWHVNYQKSVLQPCQELEYLGILWNTQSKTMALPIKKQLRIKQAVSDILRKRRTSLREMQRVLGLLNFANLTTPKGRLHCRRMQMFLRSYSQGHPRVKRELPEIVLQDLSWWERAIDHSVVPLYKKEVTHFLVTDAADAGWGAYLNGKYLSGRWSQKQRHWHSNLKEMFAVYATVRQQQSNLRHAHILVQSDNRTLVAHIRKEGGTRSIALLELTMRVLEMIERLNITLSAAYLPGRYNGIADRLSRNRPVPEWHLLPQASEAIFQRWGVPDIDLFASQKTAVVSRYVTWDSGDGSAVFYDAFSRPWQFKLAWVFPPPSLMPRVLRHLNTAQGTYIVVAPRWTQCFWLTDLQSRALVKPIQIEDLQNNLIDLTTGQNPPQIEKLELLAWMVGGGRGR</sequence>
<organism evidence="8 9">
    <name type="scientific">Loxostege sticticalis</name>
    <name type="common">Beet webworm moth</name>
    <dbReference type="NCBI Taxonomy" id="481309"/>
    <lineage>
        <taxon>Eukaryota</taxon>
        <taxon>Metazoa</taxon>
        <taxon>Ecdysozoa</taxon>
        <taxon>Arthropoda</taxon>
        <taxon>Hexapoda</taxon>
        <taxon>Insecta</taxon>
        <taxon>Pterygota</taxon>
        <taxon>Neoptera</taxon>
        <taxon>Endopterygota</taxon>
        <taxon>Lepidoptera</taxon>
        <taxon>Glossata</taxon>
        <taxon>Ditrysia</taxon>
        <taxon>Pyraloidea</taxon>
        <taxon>Crambidae</taxon>
        <taxon>Pyraustinae</taxon>
        <taxon>Loxostege</taxon>
    </lineage>
</organism>
<name>A0ABD0SSM2_LOXSC</name>
<feature type="domain" description="Reverse transcriptase" evidence="7">
    <location>
        <begin position="12"/>
        <end position="194"/>
    </location>
</feature>
<keyword evidence="5" id="KW-0378">Hydrolase</keyword>
<dbReference type="Gene3D" id="3.10.10.10">
    <property type="entry name" value="HIV Type 1 Reverse Transcriptase, subunit A, domain 1"/>
    <property type="match status" value="1"/>
</dbReference>
<dbReference type="Proteomes" id="UP001549921">
    <property type="component" value="Unassembled WGS sequence"/>
</dbReference>
<evidence type="ECO:0000256" key="1">
    <source>
        <dbReference type="ARBA" id="ARBA00022679"/>
    </source>
</evidence>
<dbReference type="InterPro" id="IPR043502">
    <property type="entry name" value="DNA/RNA_pol_sf"/>
</dbReference>
<dbReference type="Pfam" id="PF17917">
    <property type="entry name" value="RT_RNaseH"/>
    <property type="match status" value="1"/>
</dbReference>
<dbReference type="Gene3D" id="3.30.70.270">
    <property type="match status" value="1"/>
</dbReference>